<reference evidence="3" key="1">
    <citation type="journal article" date="2018" name="Nat. Microbiol.">
        <title>Leveraging single-cell genomics to expand the fungal tree of life.</title>
        <authorList>
            <person name="Ahrendt S.R."/>
            <person name="Quandt C.A."/>
            <person name="Ciobanu D."/>
            <person name="Clum A."/>
            <person name="Salamov A."/>
            <person name="Andreopoulos B."/>
            <person name="Cheng J.F."/>
            <person name="Woyke T."/>
            <person name="Pelin A."/>
            <person name="Henrissat B."/>
            <person name="Reynolds N.K."/>
            <person name="Benny G.L."/>
            <person name="Smith M.E."/>
            <person name="James T.Y."/>
            <person name="Grigoriev I.V."/>
        </authorList>
    </citation>
    <scope>NUCLEOTIDE SEQUENCE [LARGE SCALE GENOMIC DNA]</scope>
</reference>
<organism evidence="2 3">
    <name type="scientific">Blyttiomyces helicus</name>
    <dbReference type="NCBI Taxonomy" id="388810"/>
    <lineage>
        <taxon>Eukaryota</taxon>
        <taxon>Fungi</taxon>
        <taxon>Fungi incertae sedis</taxon>
        <taxon>Chytridiomycota</taxon>
        <taxon>Chytridiomycota incertae sedis</taxon>
        <taxon>Chytridiomycetes</taxon>
        <taxon>Chytridiomycetes incertae sedis</taxon>
        <taxon>Blyttiomyces</taxon>
    </lineage>
</organism>
<accession>A0A4P9W635</accession>
<keyword evidence="3" id="KW-1185">Reference proteome</keyword>
<dbReference type="EMBL" id="KZ997893">
    <property type="protein sequence ID" value="RKO86813.1"/>
    <property type="molecule type" value="Genomic_DNA"/>
</dbReference>
<evidence type="ECO:0000313" key="2">
    <source>
        <dbReference type="EMBL" id="RKO86813.1"/>
    </source>
</evidence>
<sequence length="118" mass="13007">MSLVFRGITTNESFKWEDLAYEINGGSIRISRDLYNINQGLAVTPQDNDADDSRGGQDEGGPKRRKGKGKQKQPETAPTNAAASDDEMEITSIKQLRNVYNRGPLANLMEVLFPAPLP</sequence>
<protein>
    <submittedName>
        <fullName evidence="2">Uncharacterized protein</fullName>
    </submittedName>
</protein>
<name>A0A4P9W635_9FUNG</name>
<dbReference type="Proteomes" id="UP000269721">
    <property type="component" value="Unassembled WGS sequence"/>
</dbReference>
<evidence type="ECO:0000313" key="3">
    <source>
        <dbReference type="Proteomes" id="UP000269721"/>
    </source>
</evidence>
<proteinExistence type="predicted"/>
<dbReference type="AlphaFoldDB" id="A0A4P9W635"/>
<feature type="compositionally biased region" description="Basic and acidic residues" evidence="1">
    <location>
        <begin position="51"/>
        <end position="62"/>
    </location>
</feature>
<gene>
    <name evidence="2" type="ORF">BDK51DRAFT_31993</name>
</gene>
<feature type="region of interest" description="Disordered" evidence="1">
    <location>
        <begin position="42"/>
        <end position="88"/>
    </location>
</feature>
<evidence type="ECO:0000256" key="1">
    <source>
        <dbReference type="SAM" id="MobiDB-lite"/>
    </source>
</evidence>
<dbReference type="OrthoDB" id="9909019at2759"/>